<gene>
    <name evidence="2" type="ORF">GCM10022388_18220</name>
</gene>
<proteinExistence type="predicted"/>
<dbReference type="Proteomes" id="UP001500426">
    <property type="component" value="Unassembled WGS sequence"/>
</dbReference>
<accession>A0ABP7UTN9</accession>
<comment type="caution">
    <text evidence="2">The sequence shown here is derived from an EMBL/GenBank/DDBJ whole genome shotgun (WGS) entry which is preliminary data.</text>
</comment>
<keyword evidence="3" id="KW-1185">Reference proteome</keyword>
<feature type="signal peptide" evidence="1">
    <location>
        <begin position="1"/>
        <end position="18"/>
    </location>
</feature>
<sequence>MKKLLLLIFFTLSVFVYSQNLKTYNGKFKNGNANYEYYELESKQEIFSGKFNYSIDKKHFEKGTFANNSKIGFWQYFHKNEYVTVEISGNYKNNLKNDKWLFSLSENGLKKEYSINFKNDTIIGEIEFNGLKGKFDENGEFVDDWKIDNENTVYKAKFIKNILTYLENRYKNGSLLGIYSPNIYKFDFQAILDKNNSIVKKEYNLDWNFRMMSGEFDVDKIYGINQVKLDGLDTEYLEKELFFNNFFDEIISKFNAETYDNIGWEFLQRIELKVNPNFLYLNSQKTIPNKIISEKKSSDNGLDIFFDNKSVDEKPIFKNGNDKFIKYITENYRGFDEVSGKAIIEFIIDKNGKLNILTIRTTGSISETEIRRVLNNSPEWKPGIKEGKIVEVKYNIPINIVRK</sequence>
<dbReference type="RefSeq" id="WP_345093834.1">
    <property type="nucleotide sequence ID" value="NZ_BAABCS010000017.1"/>
</dbReference>
<evidence type="ECO:0000313" key="2">
    <source>
        <dbReference type="EMBL" id="GAA4052327.1"/>
    </source>
</evidence>
<reference evidence="3" key="1">
    <citation type="journal article" date="2019" name="Int. J. Syst. Evol. Microbiol.">
        <title>The Global Catalogue of Microorganisms (GCM) 10K type strain sequencing project: providing services to taxonomists for standard genome sequencing and annotation.</title>
        <authorList>
            <consortium name="The Broad Institute Genomics Platform"/>
            <consortium name="The Broad Institute Genome Sequencing Center for Infectious Disease"/>
            <person name="Wu L."/>
            <person name="Ma J."/>
        </authorList>
    </citation>
    <scope>NUCLEOTIDE SEQUENCE [LARGE SCALE GENOMIC DNA]</scope>
    <source>
        <strain evidence="3">JCM 17068</strain>
    </source>
</reference>
<keyword evidence="1" id="KW-0732">Signal</keyword>
<evidence type="ECO:0000256" key="1">
    <source>
        <dbReference type="SAM" id="SignalP"/>
    </source>
</evidence>
<evidence type="ECO:0000313" key="3">
    <source>
        <dbReference type="Proteomes" id="UP001500426"/>
    </source>
</evidence>
<feature type="chain" id="PRO_5046852354" description="TonB C-terminal domain-containing protein" evidence="1">
    <location>
        <begin position="19"/>
        <end position="403"/>
    </location>
</feature>
<dbReference type="EMBL" id="BAABCS010000017">
    <property type="protein sequence ID" value="GAA4052327.1"/>
    <property type="molecule type" value="Genomic_DNA"/>
</dbReference>
<protein>
    <recommendedName>
        <fullName evidence="4">TonB C-terminal domain-containing protein</fullName>
    </recommendedName>
</protein>
<dbReference type="SUPFAM" id="SSF82185">
    <property type="entry name" value="Histone H3 K4-specific methyltransferase SET7/9 N-terminal domain"/>
    <property type="match status" value="1"/>
</dbReference>
<evidence type="ECO:0008006" key="4">
    <source>
        <dbReference type="Google" id="ProtNLM"/>
    </source>
</evidence>
<dbReference type="Gene3D" id="3.30.1150.10">
    <property type="match status" value="1"/>
</dbReference>
<organism evidence="2 3">
    <name type="scientific">Flavobacterium chungnamense</name>
    <dbReference type="NCBI Taxonomy" id="706182"/>
    <lineage>
        <taxon>Bacteria</taxon>
        <taxon>Pseudomonadati</taxon>
        <taxon>Bacteroidota</taxon>
        <taxon>Flavobacteriia</taxon>
        <taxon>Flavobacteriales</taxon>
        <taxon>Flavobacteriaceae</taxon>
        <taxon>Flavobacterium</taxon>
    </lineage>
</organism>
<name>A0ABP7UTN9_9FLAO</name>